<dbReference type="Pfam" id="PF01501">
    <property type="entry name" value="Glyco_transf_8"/>
    <property type="match status" value="1"/>
</dbReference>
<evidence type="ECO:0000256" key="1">
    <source>
        <dbReference type="ARBA" id="ARBA00006351"/>
    </source>
</evidence>
<keyword evidence="3" id="KW-0808">Transferase</keyword>
<dbReference type="Gene3D" id="3.90.550.10">
    <property type="entry name" value="Spore Coat Polysaccharide Biosynthesis Protein SpsA, Chain A"/>
    <property type="match status" value="1"/>
</dbReference>
<accession>A0A8H4VI61</accession>
<gene>
    <name evidence="5" type="ORF">D9613_010287</name>
</gene>
<organism evidence="5 6">
    <name type="scientific">Agrocybe pediades</name>
    <dbReference type="NCBI Taxonomy" id="84607"/>
    <lineage>
        <taxon>Eukaryota</taxon>
        <taxon>Fungi</taxon>
        <taxon>Dikarya</taxon>
        <taxon>Basidiomycota</taxon>
        <taxon>Agaricomycotina</taxon>
        <taxon>Agaricomycetes</taxon>
        <taxon>Agaricomycetidae</taxon>
        <taxon>Agaricales</taxon>
        <taxon>Agaricineae</taxon>
        <taxon>Strophariaceae</taxon>
        <taxon>Agrocybe</taxon>
    </lineage>
</organism>
<dbReference type="InterPro" id="IPR050748">
    <property type="entry name" value="Glycosyltrans_8_dom-fam"/>
</dbReference>
<sequence length="539" mass="61516">MAAKLEDNTDYLFTPTQDWFSHNVDSWNKLFPLVQANQPRVLEIGSWEGRSAVFLLTTLCKDGGEIICIDHFDLFETDAGKERFRRINHNLEMAGGNFRIVSEFSVPALSSILKEETMNDDAGFDWIYVDGSHRADDTFLDGELAWRLAKKGTIFIFDDYHWSAQPEDSIHHPKRGIDTFLILHAGEYERLTSTEDYQVVLQKKTDMRIGFRWSETPLEPSRRKTDVLEYGLNVALTIDSAYVVGAAVVIRSAIESAYAERITFYVIDCGLDPTEKAKLKACAEDNTQITFEFVQLSPTCMTSTHGPTWAKIDMIESLPVERVIYLDADVLVRRGLKELWDTDLQGKDVGAVVDIGYPMGHNDATRGPYFNAGVLLMDLARIRMTMAGLQELELEMKDSKHHDQDALNLHFKDRWMALDLKWNAQGLGTYARYPSKDREGLRLEKMDDPNIVHFTGPVSPSMVEVLNPYVQPPTSKPWGYLGSPGHPYFCEWWETLERTPWRGLRSTEMWKVKGDQDLKRAIEEGSTMFLDTVSKMKVV</sequence>
<reference evidence="5 6" key="1">
    <citation type="submission" date="2019-12" db="EMBL/GenBank/DDBJ databases">
        <authorList>
            <person name="Floudas D."/>
            <person name="Bentzer J."/>
            <person name="Ahren D."/>
            <person name="Johansson T."/>
            <person name="Persson P."/>
            <person name="Tunlid A."/>
        </authorList>
    </citation>
    <scope>NUCLEOTIDE SEQUENCE [LARGE SCALE GENOMIC DNA]</scope>
    <source>
        <strain evidence="5 6">CBS 102.39</strain>
    </source>
</reference>
<protein>
    <recommendedName>
        <fullName evidence="7">Glycosyltransferase family 8 protein</fullName>
    </recommendedName>
</protein>
<evidence type="ECO:0000313" key="6">
    <source>
        <dbReference type="Proteomes" id="UP000521872"/>
    </source>
</evidence>
<name>A0A8H4VI61_9AGAR</name>
<keyword evidence="2" id="KW-0328">Glycosyltransferase</keyword>
<dbReference type="InterPro" id="IPR002495">
    <property type="entry name" value="Glyco_trans_8"/>
</dbReference>
<comment type="caution">
    <text evidence="5">The sequence shown here is derived from an EMBL/GenBank/DDBJ whole genome shotgun (WGS) entry which is preliminary data.</text>
</comment>
<evidence type="ECO:0008006" key="7">
    <source>
        <dbReference type="Google" id="ProtNLM"/>
    </source>
</evidence>
<dbReference type="CDD" id="cd04194">
    <property type="entry name" value="GT8_A4GalT_like"/>
    <property type="match status" value="1"/>
</dbReference>
<dbReference type="GO" id="GO:0016757">
    <property type="term" value="F:glycosyltransferase activity"/>
    <property type="evidence" value="ECO:0007669"/>
    <property type="project" value="UniProtKB-KW"/>
</dbReference>
<dbReference type="Pfam" id="PF13578">
    <property type="entry name" value="Methyltransf_24"/>
    <property type="match status" value="1"/>
</dbReference>
<evidence type="ECO:0000256" key="3">
    <source>
        <dbReference type="ARBA" id="ARBA00022679"/>
    </source>
</evidence>
<dbReference type="Proteomes" id="UP000521872">
    <property type="component" value="Unassembled WGS sequence"/>
</dbReference>
<keyword evidence="4" id="KW-0479">Metal-binding</keyword>
<dbReference type="EMBL" id="JAACJL010000059">
    <property type="protein sequence ID" value="KAF4610317.1"/>
    <property type="molecule type" value="Genomic_DNA"/>
</dbReference>
<evidence type="ECO:0000256" key="2">
    <source>
        <dbReference type="ARBA" id="ARBA00022676"/>
    </source>
</evidence>
<dbReference type="InterPro" id="IPR029063">
    <property type="entry name" value="SAM-dependent_MTases_sf"/>
</dbReference>
<dbReference type="PANTHER" id="PTHR13778:SF47">
    <property type="entry name" value="LIPOPOLYSACCHARIDE 1,3-GALACTOSYLTRANSFERASE"/>
    <property type="match status" value="1"/>
</dbReference>
<proteinExistence type="inferred from homology"/>
<dbReference type="AlphaFoldDB" id="A0A8H4VI61"/>
<dbReference type="PANTHER" id="PTHR13778">
    <property type="entry name" value="GLYCOSYLTRANSFERASE 8 DOMAIN-CONTAINING PROTEIN"/>
    <property type="match status" value="1"/>
</dbReference>
<dbReference type="GO" id="GO:0046872">
    <property type="term" value="F:metal ion binding"/>
    <property type="evidence" value="ECO:0007669"/>
    <property type="project" value="UniProtKB-KW"/>
</dbReference>
<keyword evidence="6" id="KW-1185">Reference proteome</keyword>
<dbReference type="SUPFAM" id="SSF53335">
    <property type="entry name" value="S-adenosyl-L-methionine-dependent methyltransferases"/>
    <property type="match status" value="1"/>
</dbReference>
<evidence type="ECO:0000313" key="5">
    <source>
        <dbReference type="EMBL" id="KAF4610317.1"/>
    </source>
</evidence>
<dbReference type="InterPro" id="IPR029044">
    <property type="entry name" value="Nucleotide-diphossugar_trans"/>
</dbReference>
<dbReference type="SUPFAM" id="SSF53448">
    <property type="entry name" value="Nucleotide-diphospho-sugar transferases"/>
    <property type="match status" value="1"/>
</dbReference>
<evidence type="ECO:0000256" key="4">
    <source>
        <dbReference type="ARBA" id="ARBA00022723"/>
    </source>
</evidence>
<dbReference type="Gene3D" id="3.40.50.150">
    <property type="entry name" value="Vaccinia Virus protein VP39"/>
    <property type="match status" value="1"/>
</dbReference>
<comment type="similarity">
    <text evidence="1">Belongs to the glycosyltransferase 8 family.</text>
</comment>